<evidence type="ECO:0000313" key="3">
    <source>
        <dbReference type="EMBL" id="MDR7276351.1"/>
    </source>
</evidence>
<dbReference type="PANTHER" id="PTHR37305:SF1">
    <property type="entry name" value="MEMBRANE PROTEIN"/>
    <property type="match status" value="1"/>
</dbReference>
<feature type="transmembrane region" description="Helical" evidence="2">
    <location>
        <begin position="183"/>
        <end position="205"/>
    </location>
</feature>
<keyword evidence="4" id="KW-1185">Reference proteome</keyword>
<dbReference type="EMBL" id="JAVDYB010000001">
    <property type="protein sequence ID" value="MDR7276351.1"/>
    <property type="molecule type" value="Genomic_DNA"/>
</dbReference>
<organism evidence="3 4">
    <name type="scientific">Catenuloplanes atrovinosus</name>
    <dbReference type="NCBI Taxonomy" id="137266"/>
    <lineage>
        <taxon>Bacteria</taxon>
        <taxon>Bacillati</taxon>
        <taxon>Actinomycetota</taxon>
        <taxon>Actinomycetes</taxon>
        <taxon>Micromonosporales</taxon>
        <taxon>Micromonosporaceae</taxon>
        <taxon>Catenuloplanes</taxon>
    </lineage>
</organism>
<protein>
    <submittedName>
        <fullName evidence="3">ABC-type transport system involved in multi-copper enzyme maturation permease subunit</fullName>
    </submittedName>
</protein>
<dbReference type="PANTHER" id="PTHR37305">
    <property type="entry name" value="INTEGRAL MEMBRANE PROTEIN-RELATED"/>
    <property type="match status" value="1"/>
</dbReference>
<sequence>MTQLATEYVGSAPATPEPRPHGTPGRKLTFGGVFAGEWTKFWSLRSTWITLSTSLLLLGALGVIAALAYSPATGGEVGPPGPLGPEGADAVSIAISGTTFASLALGVLGVLVSAGEYTTGLIRATLTAVPSRLPVLWAKALLYGPIALVVGAVGAFAAFAIGLPVLDGETVAMGFGDENVLRSLFGTGLYLGGVGVLGVALGMLVRSSAGGIAILAGGLLILPGLATLLPSDWYDAIDGYLPSNAGSEIMSTTSDRPWTGLAIFGGWVAVTLAAAAYRLVKTDA</sequence>
<feature type="transmembrane region" description="Helical" evidence="2">
    <location>
        <begin position="140"/>
        <end position="163"/>
    </location>
</feature>
<feature type="region of interest" description="Disordered" evidence="1">
    <location>
        <begin position="1"/>
        <end position="26"/>
    </location>
</feature>
<feature type="transmembrane region" description="Helical" evidence="2">
    <location>
        <begin position="90"/>
        <end position="114"/>
    </location>
</feature>
<accession>A0AAE3YRD0</accession>
<keyword evidence="2" id="KW-1133">Transmembrane helix</keyword>
<evidence type="ECO:0000256" key="2">
    <source>
        <dbReference type="SAM" id="Phobius"/>
    </source>
</evidence>
<feature type="transmembrane region" description="Helical" evidence="2">
    <location>
        <begin position="212"/>
        <end position="231"/>
    </location>
</feature>
<evidence type="ECO:0000313" key="4">
    <source>
        <dbReference type="Proteomes" id="UP001183643"/>
    </source>
</evidence>
<feature type="transmembrane region" description="Helical" evidence="2">
    <location>
        <begin position="258"/>
        <end position="280"/>
    </location>
</feature>
<evidence type="ECO:0000256" key="1">
    <source>
        <dbReference type="SAM" id="MobiDB-lite"/>
    </source>
</evidence>
<feature type="transmembrane region" description="Helical" evidence="2">
    <location>
        <begin position="48"/>
        <end position="70"/>
    </location>
</feature>
<keyword evidence="2" id="KW-0472">Membrane</keyword>
<name>A0AAE3YRD0_9ACTN</name>
<reference evidence="3" key="1">
    <citation type="submission" date="2023-07" db="EMBL/GenBank/DDBJ databases">
        <title>Sequencing the genomes of 1000 actinobacteria strains.</title>
        <authorList>
            <person name="Klenk H.-P."/>
        </authorList>
    </citation>
    <scope>NUCLEOTIDE SEQUENCE</scope>
    <source>
        <strain evidence="3">DSM 44707</strain>
    </source>
</reference>
<dbReference type="AlphaFoldDB" id="A0AAE3YRD0"/>
<comment type="caution">
    <text evidence="3">The sequence shown here is derived from an EMBL/GenBank/DDBJ whole genome shotgun (WGS) entry which is preliminary data.</text>
</comment>
<gene>
    <name evidence="3" type="ORF">J2S41_003129</name>
</gene>
<keyword evidence="2" id="KW-0812">Transmembrane</keyword>
<dbReference type="Proteomes" id="UP001183643">
    <property type="component" value="Unassembled WGS sequence"/>
</dbReference>
<proteinExistence type="predicted"/>
<dbReference type="RefSeq" id="WP_310368415.1">
    <property type="nucleotide sequence ID" value="NZ_JAVDYB010000001.1"/>
</dbReference>